<dbReference type="Proteomes" id="UP000266841">
    <property type="component" value="Unassembled WGS sequence"/>
</dbReference>
<organism evidence="3 4">
    <name type="scientific">Thalassiosira oceanica</name>
    <name type="common">Marine diatom</name>
    <dbReference type="NCBI Taxonomy" id="159749"/>
    <lineage>
        <taxon>Eukaryota</taxon>
        <taxon>Sar</taxon>
        <taxon>Stramenopiles</taxon>
        <taxon>Ochrophyta</taxon>
        <taxon>Bacillariophyta</taxon>
        <taxon>Coscinodiscophyceae</taxon>
        <taxon>Thalassiosirophycidae</taxon>
        <taxon>Thalassiosirales</taxon>
        <taxon>Thalassiosiraceae</taxon>
        <taxon>Thalassiosira</taxon>
    </lineage>
</organism>
<dbReference type="PANTHER" id="PTHR48094">
    <property type="entry name" value="PROTEIN/NUCLEIC ACID DEGLYCASE DJ-1-RELATED"/>
    <property type="match status" value="1"/>
</dbReference>
<gene>
    <name evidence="3" type="ORF">THAOC_13603</name>
</gene>
<dbReference type="FunFam" id="3.40.50.880:FF:000015">
    <property type="entry name" value="Protein DJ-1 homolog C"/>
    <property type="match status" value="1"/>
</dbReference>
<name>K0SH69_THAOC</name>
<evidence type="ECO:0000259" key="2">
    <source>
        <dbReference type="Pfam" id="PF01965"/>
    </source>
</evidence>
<keyword evidence="1" id="KW-0677">Repeat</keyword>
<dbReference type="InterPro" id="IPR029062">
    <property type="entry name" value="Class_I_gatase-like"/>
</dbReference>
<feature type="domain" description="DJ-1/PfpI" evidence="2">
    <location>
        <begin position="5"/>
        <end position="167"/>
    </location>
</feature>
<dbReference type="PANTHER" id="PTHR48094:SF12">
    <property type="entry name" value="PARKINSON DISEASE PROTEIN 7 HOMOLOG"/>
    <property type="match status" value="1"/>
</dbReference>
<dbReference type="SUPFAM" id="SSF52317">
    <property type="entry name" value="Class I glutamine amidotransferase-like"/>
    <property type="match status" value="1"/>
</dbReference>
<evidence type="ECO:0000313" key="4">
    <source>
        <dbReference type="Proteomes" id="UP000266841"/>
    </source>
</evidence>
<keyword evidence="4" id="KW-1185">Reference proteome</keyword>
<dbReference type="GO" id="GO:0005737">
    <property type="term" value="C:cytoplasm"/>
    <property type="evidence" value="ECO:0007669"/>
    <property type="project" value="UniProtKB-ARBA"/>
</dbReference>
<dbReference type="AlphaFoldDB" id="K0SH69"/>
<dbReference type="OMA" id="KATCYPG"/>
<dbReference type="Gene3D" id="3.40.50.880">
    <property type="match status" value="1"/>
</dbReference>
<evidence type="ECO:0000256" key="1">
    <source>
        <dbReference type="ARBA" id="ARBA00022737"/>
    </source>
</evidence>
<dbReference type="Pfam" id="PF01965">
    <property type="entry name" value="DJ-1_PfpI"/>
    <property type="match status" value="1"/>
</dbReference>
<dbReference type="InterPro" id="IPR002818">
    <property type="entry name" value="DJ-1/PfpI"/>
</dbReference>
<accession>K0SH69</accession>
<proteinExistence type="predicted"/>
<protein>
    <recommendedName>
        <fullName evidence="2">DJ-1/PfpI domain-containing protein</fullName>
    </recommendedName>
</protein>
<dbReference type="InterPro" id="IPR006287">
    <property type="entry name" value="DJ-1"/>
</dbReference>
<dbReference type="GO" id="GO:1903189">
    <property type="term" value="P:glyoxal metabolic process"/>
    <property type="evidence" value="ECO:0007669"/>
    <property type="project" value="TreeGrafter"/>
</dbReference>
<dbReference type="OrthoDB" id="543156at2759"/>
<dbReference type="NCBIfam" id="TIGR01383">
    <property type="entry name" value="not_thiJ"/>
    <property type="match status" value="1"/>
</dbReference>
<evidence type="ECO:0000313" key="3">
    <source>
        <dbReference type="EMBL" id="EJK65523.1"/>
    </source>
</evidence>
<dbReference type="InterPro" id="IPR050325">
    <property type="entry name" value="Prot/Nucl_acid_deglycase"/>
</dbReference>
<reference evidence="3 4" key="1">
    <citation type="journal article" date="2012" name="Genome Biol.">
        <title>Genome and low-iron response of an oceanic diatom adapted to chronic iron limitation.</title>
        <authorList>
            <person name="Lommer M."/>
            <person name="Specht M."/>
            <person name="Roy A.S."/>
            <person name="Kraemer L."/>
            <person name="Andreson R."/>
            <person name="Gutowska M.A."/>
            <person name="Wolf J."/>
            <person name="Bergner S.V."/>
            <person name="Schilhabel M.B."/>
            <person name="Klostermeier U.C."/>
            <person name="Beiko R.G."/>
            <person name="Rosenstiel P."/>
            <person name="Hippler M."/>
            <person name="Laroche J."/>
        </authorList>
    </citation>
    <scope>NUCLEOTIDE SEQUENCE [LARGE SCALE GENOMIC DNA]</scope>
    <source>
        <strain evidence="3 4">CCMP1005</strain>
    </source>
</reference>
<sequence>MSSAKRVLVPIADDSEEIETTCIQDTLKRFGADVVVASVKQDGDLVCKMSRGIKIMADVSIDEAAKQEWDCIALPGGMPGATRLRDSSPLMDLLEKQREAGKLYGAICAAPAVVLASKGWLGEGATGYPAEAFLSKMDKPSSDDVVVQSNVVTSKGPGTALKFGLALGEYLYGKEKASQIAAEMLVEA</sequence>
<dbReference type="CDD" id="cd03135">
    <property type="entry name" value="GATase1_DJ-1"/>
    <property type="match status" value="1"/>
</dbReference>
<dbReference type="EMBL" id="AGNL01015715">
    <property type="protein sequence ID" value="EJK65523.1"/>
    <property type="molecule type" value="Genomic_DNA"/>
</dbReference>
<comment type="caution">
    <text evidence="3">The sequence shown here is derived from an EMBL/GenBank/DDBJ whole genome shotgun (WGS) entry which is preliminary data.</text>
</comment>
<dbReference type="eggNOG" id="KOG2764">
    <property type="taxonomic scope" value="Eukaryota"/>
</dbReference>